<dbReference type="GeneID" id="85363302"/>
<dbReference type="AlphaFoldDB" id="A0AA39JM57"/>
<sequence length="574" mass="65869">MLAMELEGESPDIFDEEWAYYEDQFKLVMDEMRKYNPPEVTLSALTETGRDESTIPVLKQRSYTGRKVISSALADTPCADLGVHGVFEKLNVILGTSYNLSSTMSSLLESYIENNYDFGMAYAYLRFYWFHSAITDKLLCEKQRDEKMRSQVIADDMITERNMPPRRVWDLYANRVVPYWVGIISWQGISHAWLDVEERVDVMTPINGYEWPVPLPKDADLNLIRVEMLNFGAEYAWLDVLCVRQRDGIREDLRKEEWKLDIPTIGGVYGVRYKDKLDGVVCYLSGLGLPLNIKPGDLESDRCWFRRAWSLQEVPNGSDPLIGGDTGDDRIMDKDMQTTVYERLRSLSQMRLIGMPFNILSQMQERVSMSHLDKFASLVCLFNMKYIPIFDIEGSAEHFWAAVMDAMSRSSRADFFFYYPGPGNGKVFWRPSWDQVMTSILPRDEGQPNVGGVDRTEKIDSDWYEGPRIDSIYVNGLAETSGEPRWGKLSIKDNTGGFCECKIIANHTYPIPDGWYTLIGTGGRRIRSGRTWVVGRQRYGKKFEKVSVISLADDEEVGKLRELGVERCLHTDIC</sequence>
<name>A0AA39JM57_ARMTA</name>
<accession>A0AA39JM57</accession>
<keyword evidence="2" id="KW-1185">Reference proteome</keyword>
<evidence type="ECO:0000313" key="2">
    <source>
        <dbReference type="Proteomes" id="UP001175211"/>
    </source>
</evidence>
<comment type="caution">
    <text evidence="1">The sequence shown here is derived from an EMBL/GenBank/DDBJ whole genome shotgun (WGS) entry which is preliminary data.</text>
</comment>
<dbReference type="EMBL" id="JAUEPS010000050">
    <property type="protein sequence ID" value="KAK0445311.1"/>
    <property type="molecule type" value="Genomic_DNA"/>
</dbReference>
<dbReference type="Proteomes" id="UP001175211">
    <property type="component" value="Unassembled WGS sequence"/>
</dbReference>
<organism evidence="1 2">
    <name type="scientific">Armillaria tabescens</name>
    <name type="common">Ringless honey mushroom</name>
    <name type="synonym">Agaricus tabescens</name>
    <dbReference type="NCBI Taxonomy" id="1929756"/>
    <lineage>
        <taxon>Eukaryota</taxon>
        <taxon>Fungi</taxon>
        <taxon>Dikarya</taxon>
        <taxon>Basidiomycota</taxon>
        <taxon>Agaricomycotina</taxon>
        <taxon>Agaricomycetes</taxon>
        <taxon>Agaricomycetidae</taxon>
        <taxon>Agaricales</taxon>
        <taxon>Marasmiineae</taxon>
        <taxon>Physalacriaceae</taxon>
        <taxon>Desarmillaria</taxon>
    </lineage>
</organism>
<protein>
    <recommendedName>
        <fullName evidence="3">Heterokaryon incompatibility domain-containing protein</fullName>
    </recommendedName>
</protein>
<dbReference type="RefSeq" id="XP_060325452.1">
    <property type="nucleotide sequence ID" value="XM_060479754.1"/>
</dbReference>
<evidence type="ECO:0000313" key="1">
    <source>
        <dbReference type="EMBL" id="KAK0445311.1"/>
    </source>
</evidence>
<reference evidence="1" key="1">
    <citation type="submission" date="2023-06" db="EMBL/GenBank/DDBJ databases">
        <authorList>
            <consortium name="Lawrence Berkeley National Laboratory"/>
            <person name="Ahrendt S."/>
            <person name="Sahu N."/>
            <person name="Indic B."/>
            <person name="Wong-Bajracharya J."/>
            <person name="Merenyi Z."/>
            <person name="Ke H.-M."/>
            <person name="Monk M."/>
            <person name="Kocsube S."/>
            <person name="Drula E."/>
            <person name="Lipzen A."/>
            <person name="Balint B."/>
            <person name="Henrissat B."/>
            <person name="Andreopoulos B."/>
            <person name="Martin F.M."/>
            <person name="Harder C.B."/>
            <person name="Rigling D."/>
            <person name="Ford K.L."/>
            <person name="Foster G.D."/>
            <person name="Pangilinan J."/>
            <person name="Papanicolaou A."/>
            <person name="Barry K."/>
            <person name="LaButti K."/>
            <person name="Viragh M."/>
            <person name="Koriabine M."/>
            <person name="Yan M."/>
            <person name="Riley R."/>
            <person name="Champramary S."/>
            <person name="Plett K.L."/>
            <person name="Tsai I.J."/>
            <person name="Slot J."/>
            <person name="Sipos G."/>
            <person name="Plett J."/>
            <person name="Nagy L.G."/>
            <person name="Grigoriev I.V."/>
        </authorList>
    </citation>
    <scope>NUCLEOTIDE SEQUENCE</scope>
    <source>
        <strain evidence="1">CCBAS 213</strain>
    </source>
</reference>
<proteinExistence type="predicted"/>
<gene>
    <name evidence="1" type="ORF">EV420DRAFT_1720606</name>
</gene>
<evidence type="ECO:0008006" key="3">
    <source>
        <dbReference type="Google" id="ProtNLM"/>
    </source>
</evidence>